<dbReference type="AlphaFoldDB" id="A0A1M4W0I3"/>
<comment type="similarity">
    <text evidence="1 9">Belongs to the DNA polymerase type-Y family.</text>
</comment>
<dbReference type="Gene3D" id="3.30.1490.100">
    <property type="entry name" value="DNA polymerase, Y-family, little finger domain"/>
    <property type="match status" value="1"/>
</dbReference>
<dbReference type="Proteomes" id="UP000184251">
    <property type="component" value="Unassembled WGS sequence"/>
</dbReference>
<dbReference type="Gene3D" id="3.40.1170.60">
    <property type="match status" value="1"/>
</dbReference>
<dbReference type="HAMAP" id="MF_01113">
    <property type="entry name" value="DNApol_IV"/>
    <property type="match status" value="1"/>
</dbReference>
<feature type="binding site" evidence="9">
    <location>
        <position position="105"/>
    </location>
    <ligand>
        <name>Mg(2+)</name>
        <dbReference type="ChEBI" id="CHEBI:18420"/>
    </ligand>
</feature>
<dbReference type="PANTHER" id="PTHR11076:SF33">
    <property type="entry name" value="DNA POLYMERASE KAPPA"/>
    <property type="match status" value="1"/>
</dbReference>
<keyword evidence="4 9" id="KW-0548">Nucleotidyltransferase</keyword>
<evidence type="ECO:0000256" key="9">
    <source>
        <dbReference type="HAMAP-Rule" id="MF_01113"/>
    </source>
</evidence>
<evidence type="ECO:0000313" key="11">
    <source>
        <dbReference type="EMBL" id="SHE74707.1"/>
    </source>
</evidence>
<evidence type="ECO:0000259" key="10">
    <source>
        <dbReference type="PROSITE" id="PS50173"/>
    </source>
</evidence>
<feature type="domain" description="UmuC" evidence="10">
    <location>
        <begin position="5"/>
        <end position="187"/>
    </location>
</feature>
<dbReference type="EC" id="2.7.7.7" evidence="9"/>
<comment type="subunit">
    <text evidence="9">Monomer.</text>
</comment>
<dbReference type="InterPro" id="IPR043502">
    <property type="entry name" value="DNA/RNA_pol_sf"/>
</dbReference>
<keyword evidence="7 9" id="KW-0460">Magnesium</keyword>
<dbReference type="NCBIfam" id="NF002848">
    <property type="entry name" value="PRK03103.1"/>
    <property type="match status" value="1"/>
</dbReference>
<keyword evidence="12" id="KW-1185">Reference proteome</keyword>
<feature type="site" description="Substrate discrimination" evidence="9">
    <location>
        <position position="14"/>
    </location>
</feature>
<keyword evidence="6 9" id="KW-0227">DNA damage</keyword>
<dbReference type="CDD" id="cd03586">
    <property type="entry name" value="PolY_Pol_IV_kappa"/>
    <property type="match status" value="1"/>
</dbReference>
<evidence type="ECO:0000256" key="1">
    <source>
        <dbReference type="ARBA" id="ARBA00010945"/>
    </source>
</evidence>
<dbReference type="InterPro" id="IPR043128">
    <property type="entry name" value="Rev_trsase/Diguanyl_cyclase"/>
</dbReference>
<proteinExistence type="inferred from homology"/>
<dbReference type="InterPro" id="IPR036775">
    <property type="entry name" value="DNA_pol_Y-fam_lit_finger_sf"/>
</dbReference>
<dbReference type="GO" id="GO:0003684">
    <property type="term" value="F:damaged DNA binding"/>
    <property type="evidence" value="ECO:0007669"/>
    <property type="project" value="InterPro"/>
</dbReference>
<feature type="binding site" evidence="9">
    <location>
        <position position="9"/>
    </location>
    <ligand>
        <name>Mg(2+)</name>
        <dbReference type="ChEBI" id="CHEBI:18420"/>
    </ligand>
</feature>
<dbReference type="STRING" id="1120975.SAMN02746064_01121"/>
<evidence type="ECO:0000256" key="8">
    <source>
        <dbReference type="ARBA" id="ARBA00023204"/>
    </source>
</evidence>
<dbReference type="GO" id="GO:0000287">
    <property type="term" value="F:magnesium ion binding"/>
    <property type="evidence" value="ECO:0007669"/>
    <property type="project" value="UniProtKB-UniRule"/>
</dbReference>
<comment type="catalytic activity">
    <reaction evidence="9">
        <text>DNA(n) + a 2'-deoxyribonucleoside 5'-triphosphate = DNA(n+1) + diphosphate</text>
        <dbReference type="Rhea" id="RHEA:22508"/>
        <dbReference type="Rhea" id="RHEA-COMP:17339"/>
        <dbReference type="Rhea" id="RHEA-COMP:17340"/>
        <dbReference type="ChEBI" id="CHEBI:33019"/>
        <dbReference type="ChEBI" id="CHEBI:61560"/>
        <dbReference type="ChEBI" id="CHEBI:173112"/>
        <dbReference type="EC" id="2.7.7.7"/>
    </reaction>
</comment>
<dbReference type="Gene3D" id="3.30.70.270">
    <property type="match status" value="1"/>
</dbReference>
<dbReference type="FunFam" id="3.40.1170.60:FF:000003">
    <property type="entry name" value="DNA polymerase eta"/>
    <property type="match status" value="1"/>
</dbReference>
<dbReference type="Pfam" id="PF00817">
    <property type="entry name" value="IMS"/>
    <property type="match status" value="1"/>
</dbReference>
<feature type="active site" evidence="9">
    <location>
        <position position="106"/>
    </location>
</feature>
<dbReference type="PROSITE" id="PS50173">
    <property type="entry name" value="UMUC"/>
    <property type="match status" value="1"/>
</dbReference>
<dbReference type="EMBL" id="FQTU01000006">
    <property type="protein sequence ID" value="SHE74707.1"/>
    <property type="molecule type" value="Genomic_DNA"/>
</dbReference>
<dbReference type="SUPFAM" id="SSF56672">
    <property type="entry name" value="DNA/RNA polymerases"/>
    <property type="match status" value="1"/>
</dbReference>
<dbReference type="InterPro" id="IPR017961">
    <property type="entry name" value="DNA_pol_Y-fam_little_finger"/>
</dbReference>
<evidence type="ECO:0000256" key="2">
    <source>
        <dbReference type="ARBA" id="ARBA00022457"/>
    </source>
</evidence>
<protein>
    <recommendedName>
        <fullName evidence="9">DNA polymerase IV</fullName>
        <shortName evidence="9">Pol IV</shortName>
        <ecNumber evidence="9">2.7.7.7</ecNumber>
    </recommendedName>
</protein>
<evidence type="ECO:0000256" key="7">
    <source>
        <dbReference type="ARBA" id="ARBA00022842"/>
    </source>
</evidence>
<comment type="cofactor">
    <cofactor evidence="9">
        <name>Mg(2+)</name>
        <dbReference type="ChEBI" id="CHEBI:18420"/>
    </cofactor>
    <text evidence="9">Binds 2 magnesium ions per subunit.</text>
</comment>
<dbReference type="GO" id="GO:0003887">
    <property type="term" value="F:DNA-directed DNA polymerase activity"/>
    <property type="evidence" value="ECO:0007669"/>
    <property type="project" value="UniProtKB-UniRule"/>
</dbReference>
<dbReference type="OrthoDB" id="9808813at2"/>
<dbReference type="Gene3D" id="1.10.150.20">
    <property type="entry name" value="5' to 3' exonuclease, C-terminal subdomain"/>
    <property type="match status" value="1"/>
</dbReference>
<comment type="subcellular location">
    <subcellularLocation>
        <location evidence="9">Cytoplasm</location>
    </subcellularLocation>
</comment>
<gene>
    <name evidence="9" type="primary">dinB</name>
    <name evidence="11" type="ORF">SAMN02746064_01121</name>
</gene>
<keyword evidence="9" id="KW-0238">DNA-binding</keyword>
<evidence type="ECO:0000256" key="5">
    <source>
        <dbReference type="ARBA" id="ARBA00022723"/>
    </source>
</evidence>
<dbReference type="Pfam" id="PF11799">
    <property type="entry name" value="IMS_C"/>
    <property type="match status" value="1"/>
</dbReference>
<dbReference type="GO" id="GO:0005829">
    <property type="term" value="C:cytosol"/>
    <property type="evidence" value="ECO:0007669"/>
    <property type="project" value="TreeGrafter"/>
</dbReference>
<evidence type="ECO:0000256" key="3">
    <source>
        <dbReference type="ARBA" id="ARBA00022679"/>
    </source>
</evidence>
<dbReference type="GO" id="GO:0009432">
    <property type="term" value="P:SOS response"/>
    <property type="evidence" value="ECO:0007669"/>
    <property type="project" value="TreeGrafter"/>
</dbReference>
<dbReference type="InterPro" id="IPR050116">
    <property type="entry name" value="DNA_polymerase-Y"/>
</dbReference>
<keyword evidence="9" id="KW-0963">Cytoplasm</keyword>
<dbReference type="GO" id="GO:0006261">
    <property type="term" value="P:DNA-templated DNA replication"/>
    <property type="evidence" value="ECO:0007669"/>
    <property type="project" value="UniProtKB-UniRule"/>
</dbReference>
<evidence type="ECO:0000256" key="6">
    <source>
        <dbReference type="ARBA" id="ARBA00022763"/>
    </source>
</evidence>
<dbReference type="InterPro" id="IPR022880">
    <property type="entry name" value="DNApol_IV"/>
</dbReference>
<dbReference type="GO" id="GO:0042276">
    <property type="term" value="P:error-prone translesion synthesis"/>
    <property type="evidence" value="ECO:0007669"/>
    <property type="project" value="TreeGrafter"/>
</dbReference>
<sequence>MERVIFLVDMNAFYISCESTRNPKLKEGPSAVAGDPKKRTGIILAANYKARAFGVKTAMSVYEALRLCPNLVLVPPDHSFYSEKSKEVMRLLSSYTPVVEENSIDEAWLDLTGCEKIFGKPMDIAQEIMCRIEEELDLWCSIGISNNKFLSKMAAEMKKPKGITTLWENEIKDKLWPLPIGKMYGVGQKTAQKLNALGIKTIKDAALADPMLLISNFGKWGESIYKHANGIDNSPVSPHAHEDVKTVGNSVTLSKNLTDFDEARKIMLHLSDKVGIRARRLNKQGKTVQITIKYADFKTITRQLTLAETSLTKDIYQAAILLLEKHWKDRRPVRLLGVALGDFKLNEVSKQISMFECITEKPDPKKDKDLKLEEAVDALRNKYGLSSLKPAALIKKDLDE</sequence>
<dbReference type="NCBIfam" id="NF002492">
    <property type="entry name" value="PRK01810.1"/>
    <property type="match status" value="1"/>
</dbReference>
<reference evidence="11 12" key="1">
    <citation type="submission" date="2016-11" db="EMBL/GenBank/DDBJ databases">
        <authorList>
            <person name="Jaros S."/>
            <person name="Januszkiewicz K."/>
            <person name="Wedrychowicz H."/>
        </authorList>
    </citation>
    <scope>NUCLEOTIDE SEQUENCE [LARGE SCALE GENOMIC DNA]</scope>
    <source>
        <strain evidence="11 12">DSM 14828</strain>
    </source>
</reference>
<keyword evidence="5 9" id="KW-0479">Metal-binding</keyword>
<keyword evidence="8 9" id="KW-0234">DNA repair</keyword>
<keyword evidence="9" id="KW-0239">DNA-directed DNA polymerase</keyword>
<keyword evidence="2 9" id="KW-0515">Mutator protein</keyword>
<evidence type="ECO:0000256" key="4">
    <source>
        <dbReference type="ARBA" id="ARBA00022695"/>
    </source>
</evidence>
<evidence type="ECO:0000313" key="12">
    <source>
        <dbReference type="Proteomes" id="UP000184251"/>
    </source>
</evidence>
<keyword evidence="9" id="KW-0235">DNA replication</keyword>
<accession>A0A1M4W0I3</accession>
<organism evidence="11 12">
    <name type="scientific">Alkalibacter saccharofermentans DSM 14828</name>
    <dbReference type="NCBI Taxonomy" id="1120975"/>
    <lineage>
        <taxon>Bacteria</taxon>
        <taxon>Bacillati</taxon>
        <taxon>Bacillota</taxon>
        <taxon>Clostridia</taxon>
        <taxon>Eubacteriales</taxon>
        <taxon>Eubacteriaceae</taxon>
        <taxon>Alkalibacter</taxon>
    </lineage>
</organism>
<dbReference type="InterPro" id="IPR024728">
    <property type="entry name" value="PolY_HhH_motif"/>
</dbReference>
<dbReference type="Pfam" id="PF11798">
    <property type="entry name" value="IMS_HHH"/>
    <property type="match status" value="1"/>
</dbReference>
<dbReference type="PANTHER" id="PTHR11076">
    <property type="entry name" value="DNA REPAIR POLYMERASE UMUC / TRANSFERASE FAMILY MEMBER"/>
    <property type="match status" value="1"/>
</dbReference>
<keyword evidence="3 9" id="KW-0808">Transferase</keyword>
<dbReference type="NCBIfam" id="NF002677">
    <property type="entry name" value="PRK02406.1"/>
    <property type="match status" value="1"/>
</dbReference>
<dbReference type="GO" id="GO:0006281">
    <property type="term" value="P:DNA repair"/>
    <property type="evidence" value="ECO:0007669"/>
    <property type="project" value="UniProtKB-UniRule"/>
</dbReference>
<comment type="function">
    <text evidence="9">Poorly processive, error-prone DNA polymerase involved in untargeted mutagenesis. Copies undamaged DNA at stalled replication forks, which arise in vivo from mismatched or misaligned primer ends. These misaligned primers can be extended by PolIV. Exhibits no 3'-5' exonuclease (proofreading) activity. May be involved in translesional synthesis, in conjunction with the beta clamp from PolIII.</text>
</comment>
<dbReference type="InterPro" id="IPR001126">
    <property type="entry name" value="UmuC"/>
</dbReference>
<name>A0A1M4W0I3_9FIRM</name>
<dbReference type="SUPFAM" id="SSF100879">
    <property type="entry name" value="Lesion bypass DNA polymerase (Y-family), little finger domain"/>
    <property type="match status" value="1"/>
</dbReference>
<dbReference type="RefSeq" id="WP_073270104.1">
    <property type="nucleotide sequence ID" value="NZ_FQTU01000006.1"/>
</dbReference>